<sequence>MLKASIALTDLAFDPHWDGSAVCFGDSRIAPFAHPALETLLVRTDGQWFMAVRERRADGGAPVRRLDVDAAEFEQRHRECLLWPLDYLMVEAAQAGCRVKIRAGVFGVLPVYARTGDDRLELSWDAGDLTRVPTALDIEIASHRLALHTMYSARQLAVGIVMLTERASLSLEPGKASHHYPPPASDTQPAPPRAADAWLAEFAAHLREAIDARPFIADRAAIELSGGMDSATVACGLAAIKRPHASLGILLEGETRVPQLRRRGAIVERLGLHDHNVEIAALPPSLDLRPVPGRPLGFNQEYYLEACAALWDQAAALGCDRLYTGVGGDELFPDYRHELSSEGEAFDVQRERAHRTAVDRLLTPRAREAARSLHCFGAPASPVPATSLAAQACRAADIARRGLWPVNPLSDPYLVRFCHQLPVEQRRGRALMQRYLQAKLGEDTFPAGYRKETFEQVFPDLIAANAAMLAGQLRECALADLGLVDVRGVMDLLDAVATRRERVPTAVLVSFLWLERLARQLG</sequence>
<dbReference type="STRING" id="500610.SAMN02799615_02390"/>
<feature type="region of interest" description="Disordered" evidence="1">
    <location>
        <begin position="173"/>
        <end position="192"/>
    </location>
</feature>
<dbReference type="SUPFAM" id="SSF52402">
    <property type="entry name" value="Adenine nucleotide alpha hydrolases-like"/>
    <property type="match status" value="1"/>
</dbReference>
<dbReference type="InterPro" id="IPR014729">
    <property type="entry name" value="Rossmann-like_a/b/a_fold"/>
</dbReference>
<dbReference type="Gene3D" id="3.40.50.620">
    <property type="entry name" value="HUPs"/>
    <property type="match status" value="1"/>
</dbReference>
<proteinExistence type="predicted"/>
<evidence type="ECO:0000256" key="1">
    <source>
        <dbReference type="SAM" id="MobiDB-lite"/>
    </source>
</evidence>
<dbReference type="RefSeq" id="WP_026633289.1">
    <property type="nucleotide sequence ID" value="NZ_FONH01000007.1"/>
</dbReference>
<dbReference type="AlphaFoldDB" id="A0A1I2FW29"/>
<organism evidence="2 3">
    <name type="scientific">Dyella marensis</name>
    <dbReference type="NCBI Taxonomy" id="500610"/>
    <lineage>
        <taxon>Bacteria</taxon>
        <taxon>Pseudomonadati</taxon>
        <taxon>Pseudomonadota</taxon>
        <taxon>Gammaproteobacteria</taxon>
        <taxon>Lysobacterales</taxon>
        <taxon>Rhodanobacteraceae</taxon>
        <taxon>Dyella</taxon>
    </lineage>
</organism>
<feature type="compositionally biased region" description="Pro residues" evidence="1">
    <location>
        <begin position="180"/>
        <end position="192"/>
    </location>
</feature>
<dbReference type="Proteomes" id="UP000199477">
    <property type="component" value="Unassembled WGS sequence"/>
</dbReference>
<dbReference type="EMBL" id="FONH01000007">
    <property type="protein sequence ID" value="SFF08880.1"/>
    <property type="molecule type" value="Genomic_DNA"/>
</dbReference>
<gene>
    <name evidence="2" type="ORF">SAMN02799615_02390</name>
</gene>
<keyword evidence="3" id="KW-1185">Reference proteome</keyword>
<name>A0A1I2FW29_9GAMM</name>
<evidence type="ECO:0000313" key="2">
    <source>
        <dbReference type="EMBL" id="SFF08880.1"/>
    </source>
</evidence>
<reference evidence="3" key="1">
    <citation type="submission" date="2016-10" db="EMBL/GenBank/DDBJ databases">
        <authorList>
            <person name="Varghese N."/>
            <person name="Submissions S."/>
        </authorList>
    </citation>
    <scope>NUCLEOTIDE SEQUENCE [LARGE SCALE GENOMIC DNA]</scope>
    <source>
        <strain evidence="3">UNC178MFTsu3.1</strain>
    </source>
</reference>
<protein>
    <submittedName>
        <fullName evidence="2">Asparagine synthase (Glutamine-hydrolysing)</fullName>
    </submittedName>
</protein>
<accession>A0A1I2FW29</accession>
<evidence type="ECO:0000313" key="3">
    <source>
        <dbReference type="Proteomes" id="UP000199477"/>
    </source>
</evidence>